<dbReference type="PROSITE" id="PS50102">
    <property type="entry name" value="RRM"/>
    <property type="match status" value="1"/>
</dbReference>
<dbReference type="Pfam" id="PF00076">
    <property type="entry name" value="RRM_1"/>
    <property type="match status" value="1"/>
</dbReference>
<evidence type="ECO:0000313" key="5">
    <source>
        <dbReference type="Proteomes" id="UP001054837"/>
    </source>
</evidence>
<dbReference type="GO" id="GO:0003723">
    <property type="term" value="F:RNA binding"/>
    <property type="evidence" value="ECO:0007669"/>
    <property type="project" value="UniProtKB-UniRule"/>
</dbReference>
<reference evidence="4 5" key="1">
    <citation type="submission" date="2021-06" db="EMBL/GenBank/DDBJ databases">
        <title>Caerostris darwini draft genome.</title>
        <authorList>
            <person name="Kono N."/>
            <person name="Arakawa K."/>
        </authorList>
    </citation>
    <scope>NUCLEOTIDE SEQUENCE [LARGE SCALE GENOMIC DNA]</scope>
</reference>
<dbReference type="EMBL" id="BPLQ01000871">
    <property type="protein sequence ID" value="GIX75868.1"/>
    <property type="molecule type" value="Genomic_DNA"/>
</dbReference>
<organism evidence="4 5">
    <name type="scientific">Caerostris darwini</name>
    <dbReference type="NCBI Taxonomy" id="1538125"/>
    <lineage>
        <taxon>Eukaryota</taxon>
        <taxon>Metazoa</taxon>
        <taxon>Ecdysozoa</taxon>
        <taxon>Arthropoda</taxon>
        <taxon>Chelicerata</taxon>
        <taxon>Arachnida</taxon>
        <taxon>Araneae</taxon>
        <taxon>Araneomorphae</taxon>
        <taxon>Entelegynae</taxon>
        <taxon>Araneoidea</taxon>
        <taxon>Araneidae</taxon>
        <taxon>Caerostris</taxon>
    </lineage>
</organism>
<dbReference type="Proteomes" id="UP001054837">
    <property type="component" value="Unassembled WGS sequence"/>
</dbReference>
<dbReference type="SMART" id="SM00360">
    <property type="entry name" value="RRM"/>
    <property type="match status" value="1"/>
</dbReference>
<dbReference type="InterPro" id="IPR035979">
    <property type="entry name" value="RBD_domain_sf"/>
</dbReference>
<protein>
    <submittedName>
        <fullName evidence="4">RNA-binding protein 1</fullName>
    </submittedName>
</protein>
<proteinExistence type="predicted"/>
<dbReference type="InterPro" id="IPR050907">
    <property type="entry name" value="SRSF"/>
</dbReference>
<comment type="caution">
    <text evidence="4">The sequence shown here is derived from an EMBL/GenBank/DDBJ whole genome shotgun (WGS) entry which is preliminary data.</text>
</comment>
<dbReference type="AlphaFoldDB" id="A0AAV4MU01"/>
<sequence>MFPHNYLSPNAKTPSPSKLESFKNQLIGSFNKIFDVTNINNERNKRFKIEASLPNIQERSETCCLAILHIYIFVMTRRFSDWDLDCKVYIGSISTRTTKDDIESLFSKYGPLRNVWIARNPPGFAFVEYEDRRDAEEAVAELDGVRLCGQRIRVEMSHGKTRRDRRSDSRRSPSRLIHQLLHKAASLISKFQRNYILPSNILIKIWPFRTTHSSHCASDKFIQPATTTAFQYSLPPQTSTITPRSACSRKGVQDIQEAEVAVHDIVETGETDRFLEKGDKNSSAKQM</sequence>
<feature type="domain" description="RRM" evidence="3">
    <location>
        <begin position="86"/>
        <end position="159"/>
    </location>
</feature>
<evidence type="ECO:0000259" key="3">
    <source>
        <dbReference type="PROSITE" id="PS50102"/>
    </source>
</evidence>
<dbReference type="InterPro" id="IPR000504">
    <property type="entry name" value="RRM_dom"/>
</dbReference>
<accession>A0AAV4MU01</accession>
<dbReference type="Gene3D" id="3.30.70.330">
    <property type="match status" value="1"/>
</dbReference>
<dbReference type="PANTHER" id="PTHR23147">
    <property type="entry name" value="SERINE/ARGININE RICH SPLICING FACTOR"/>
    <property type="match status" value="1"/>
</dbReference>
<dbReference type="CDD" id="cd12373">
    <property type="entry name" value="RRM_SRSF3_like"/>
    <property type="match status" value="1"/>
</dbReference>
<name>A0AAV4MU01_9ARAC</name>
<dbReference type="FunFam" id="3.30.70.330:FF:001074">
    <property type="entry name" value="Splicing factor, arginine/serine-rich 7"/>
    <property type="match status" value="1"/>
</dbReference>
<evidence type="ECO:0000256" key="1">
    <source>
        <dbReference type="ARBA" id="ARBA00022884"/>
    </source>
</evidence>
<gene>
    <name evidence="4" type="primary">Rbp1</name>
    <name evidence="4" type="ORF">CDAR_64641</name>
</gene>
<dbReference type="InterPro" id="IPR012677">
    <property type="entry name" value="Nucleotide-bd_a/b_plait_sf"/>
</dbReference>
<keyword evidence="1 2" id="KW-0694">RNA-binding</keyword>
<keyword evidence="5" id="KW-1185">Reference proteome</keyword>
<evidence type="ECO:0000313" key="4">
    <source>
        <dbReference type="EMBL" id="GIX75868.1"/>
    </source>
</evidence>
<dbReference type="SUPFAM" id="SSF54928">
    <property type="entry name" value="RNA-binding domain, RBD"/>
    <property type="match status" value="1"/>
</dbReference>
<evidence type="ECO:0000256" key="2">
    <source>
        <dbReference type="PROSITE-ProRule" id="PRU00176"/>
    </source>
</evidence>